<protein>
    <recommendedName>
        <fullName evidence="2">Tubby-like F-box protein</fullName>
    </recommendedName>
</protein>
<dbReference type="Gene3D" id="1.20.1280.50">
    <property type="match status" value="1"/>
</dbReference>
<dbReference type="InterPro" id="IPR018066">
    <property type="entry name" value="Tubby_C_CS"/>
</dbReference>
<dbReference type="GO" id="GO:0006355">
    <property type="term" value="P:regulation of DNA-templated transcription"/>
    <property type="evidence" value="ECO:0007669"/>
    <property type="project" value="UniProtKB-ARBA"/>
</dbReference>
<dbReference type="SUPFAM" id="SSF54518">
    <property type="entry name" value="Tubby C-terminal domain-like"/>
    <property type="match status" value="1"/>
</dbReference>
<dbReference type="InterPro" id="IPR025659">
    <property type="entry name" value="Tubby-like_C"/>
</dbReference>
<evidence type="ECO:0000256" key="3">
    <source>
        <dbReference type="SAM" id="MobiDB-lite"/>
    </source>
</evidence>
<sequence length="416" mass="46929">MSIKSIVRELKEMKDGIGNISRRGLEGKHWRGRARSHIAPDETPAETDQIEQGRWPNLPPELLLDIIRRVEESETSWPARAVVVHCASVCRSWREITKEIVKTPEQCGRLTFPISLKQPGHRESPIQCFIKRDTATSTFLLYYGLVPSEGENDKLLLAARKIRRATCSDFIVSLVSDDFSRASNTYVGKLRSNFLGTKFTMYDSEPTFEVPTQTQHANRISRRFHSRQVSPRLPACNYSIGTITYELNVLRSRGPRRMHCMMHSIPMSSIEEGGTVPTLTSLTETFGGRFPHLSTSKGKESVSDISSPSPSQSPVLTQGSEEPLVLKNKAPRWHEQLQCWCLNFRGRVTVASVKNFQLVAAVESFHNVSSADQERVILQFGKIGKDIFTMDYRYPLSAFQAFAICLSSFDTKPACE</sequence>
<dbReference type="PROSITE" id="PS01200">
    <property type="entry name" value="TUB_1"/>
    <property type="match status" value="1"/>
</dbReference>
<dbReference type="InterPro" id="IPR001810">
    <property type="entry name" value="F-box_dom"/>
</dbReference>
<comment type="similarity">
    <text evidence="1 2">Belongs to the TUB family.</text>
</comment>
<evidence type="ECO:0000259" key="5">
    <source>
        <dbReference type="Pfam" id="PF12937"/>
    </source>
</evidence>
<evidence type="ECO:0000256" key="2">
    <source>
        <dbReference type="RuleBase" id="RU361125"/>
    </source>
</evidence>
<dbReference type="Gene3D" id="3.20.90.10">
    <property type="entry name" value="Tubby Protein, Chain A"/>
    <property type="match status" value="1"/>
</dbReference>
<name>A0A6M2EZ12_9ROSI</name>
<dbReference type="CDD" id="cd22153">
    <property type="entry name" value="F-box_AtTLP-like"/>
    <property type="match status" value="1"/>
</dbReference>
<dbReference type="InterPro" id="IPR036047">
    <property type="entry name" value="F-box-like_dom_sf"/>
</dbReference>
<accession>A0A6M2EZ12</accession>
<dbReference type="SUPFAM" id="SSF81383">
    <property type="entry name" value="F-box domain"/>
    <property type="match status" value="1"/>
</dbReference>
<dbReference type="PRINTS" id="PR01573">
    <property type="entry name" value="SUPERTUBBY"/>
</dbReference>
<feature type="region of interest" description="Disordered" evidence="3">
    <location>
        <begin position="289"/>
        <end position="320"/>
    </location>
</feature>
<feature type="region of interest" description="Disordered" evidence="3">
    <location>
        <begin position="31"/>
        <end position="52"/>
    </location>
</feature>
<dbReference type="Pfam" id="PF12937">
    <property type="entry name" value="F-box-like"/>
    <property type="match status" value="1"/>
</dbReference>
<evidence type="ECO:0000256" key="1">
    <source>
        <dbReference type="ARBA" id="ARBA00007129"/>
    </source>
</evidence>
<dbReference type="PANTHER" id="PTHR16517">
    <property type="entry name" value="TUBBY-RELATED"/>
    <property type="match status" value="1"/>
</dbReference>
<feature type="compositionally biased region" description="Low complexity" evidence="3">
    <location>
        <begin position="303"/>
        <end position="314"/>
    </location>
</feature>
<feature type="domain" description="F-box" evidence="5">
    <location>
        <begin position="55"/>
        <end position="98"/>
    </location>
</feature>
<reference evidence="6" key="1">
    <citation type="submission" date="2020-03" db="EMBL/GenBank/DDBJ databases">
        <authorList>
            <person name="Zhang R."/>
        </authorList>
    </citation>
    <scope>NUCLEOTIDE SEQUENCE</scope>
</reference>
<organism evidence="6">
    <name type="scientific">Populus davidiana</name>
    <dbReference type="NCBI Taxonomy" id="266767"/>
    <lineage>
        <taxon>Eukaryota</taxon>
        <taxon>Viridiplantae</taxon>
        <taxon>Streptophyta</taxon>
        <taxon>Embryophyta</taxon>
        <taxon>Tracheophyta</taxon>
        <taxon>Spermatophyta</taxon>
        <taxon>Magnoliopsida</taxon>
        <taxon>eudicotyledons</taxon>
        <taxon>Gunneridae</taxon>
        <taxon>Pentapetalae</taxon>
        <taxon>rosids</taxon>
        <taxon>fabids</taxon>
        <taxon>Malpighiales</taxon>
        <taxon>Salicaceae</taxon>
        <taxon>Saliceae</taxon>
        <taxon>Populus</taxon>
    </lineage>
</organism>
<dbReference type="PROSITE" id="PS01201">
    <property type="entry name" value="TUB_2"/>
    <property type="match status" value="1"/>
</dbReference>
<evidence type="ECO:0000313" key="6">
    <source>
        <dbReference type="EMBL" id="NUU88499.1"/>
    </source>
</evidence>
<feature type="domain" description="Tubby C-terminal" evidence="4">
    <location>
        <begin position="116"/>
        <end position="411"/>
    </location>
</feature>
<evidence type="ECO:0000259" key="4">
    <source>
        <dbReference type="Pfam" id="PF01167"/>
    </source>
</evidence>
<proteinExistence type="inferred from homology"/>
<dbReference type="AlphaFoldDB" id="A0A6M2EZ12"/>
<dbReference type="EMBL" id="GILB01008166">
    <property type="protein sequence ID" value="NUU88499.1"/>
    <property type="molecule type" value="Transcribed_RNA"/>
</dbReference>
<dbReference type="Pfam" id="PF01167">
    <property type="entry name" value="Tub"/>
    <property type="match status" value="1"/>
</dbReference>
<dbReference type="InterPro" id="IPR000007">
    <property type="entry name" value="Tubby_C"/>
</dbReference>
<dbReference type="PANTHER" id="PTHR16517:SF134">
    <property type="entry name" value="TUBBY-LIKE F-BOX PROTEIN 2"/>
    <property type="match status" value="1"/>
</dbReference>